<proteinExistence type="predicted"/>
<dbReference type="RefSeq" id="WP_244674691.1">
    <property type="nucleotide sequence ID" value="NZ_CP095046.1"/>
</dbReference>
<gene>
    <name evidence="2" type="ORF">MUN79_21965</name>
</gene>
<protein>
    <submittedName>
        <fullName evidence="2">Uncharacterized protein</fullName>
    </submittedName>
</protein>
<organism evidence="2 3">
    <name type="scientific">Hymenobacter cellulosilyticus</name>
    <dbReference type="NCBI Taxonomy" id="2932248"/>
    <lineage>
        <taxon>Bacteria</taxon>
        <taxon>Pseudomonadati</taxon>
        <taxon>Bacteroidota</taxon>
        <taxon>Cytophagia</taxon>
        <taxon>Cytophagales</taxon>
        <taxon>Hymenobacteraceae</taxon>
        <taxon>Hymenobacter</taxon>
    </lineage>
</organism>
<dbReference type="KEGG" id="hcu:MUN79_21965"/>
<accession>A0A8T9Q8E2</accession>
<dbReference type="AlphaFoldDB" id="A0A8T9Q8E2"/>
<keyword evidence="1" id="KW-0732">Signal</keyword>
<feature type="signal peptide" evidence="1">
    <location>
        <begin position="1"/>
        <end position="29"/>
    </location>
</feature>
<feature type="chain" id="PRO_5035714599" evidence="1">
    <location>
        <begin position="30"/>
        <end position="52"/>
    </location>
</feature>
<evidence type="ECO:0000313" key="3">
    <source>
        <dbReference type="Proteomes" id="UP000831796"/>
    </source>
</evidence>
<dbReference type="Proteomes" id="UP000831796">
    <property type="component" value="Chromosome"/>
</dbReference>
<sequence>MRKTCTIQPVSSFTAALAAVLLTASASHAQQLPAFPGAEGFGQNATGGRAGR</sequence>
<name>A0A8T9Q8E2_9BACT</name>
<evidence type="ECO:0000313" key="2">
    <source>
        <dbReference type="EMBL" id="UOQ71283.1"/>
    </source>
</evidence>
<dbReference type="EMBL" id="CP095046">
    <property type="protein sequence ID" value="UOQ71283.1"/>
    <property type="molecule type" value="Genomic_DNA"/>
</dbReference>
<reference evidence="2" key="1">
    <citation type="submission" date="2022-04" db="EMBL/GenBank/DDBJ databases">
        <title>Hymenobacter sp. isolated from the air.</title>
        <authorList>
            <person name="Won M."/>
            <person name="Lee C.-M."/>
            <person name="Woen H.-Y."/>
            <person name="Kwon S.-W."/>
        </authorList>
    </citation>
    <scope>NUCLEOTIDE SEQUENCE</scope>
    <source>
        <strain evidence="2">5116S-3</strain>
    </source>
</reference>
<keyword evidence="3" id="KW-1185">Reference proteome</keyword>
<evidence type="ECO:0000256" key="1">
    <source>
        <dbReference type="SAM" id="SignalP"/>
    </source>
</evidence>